<dbReference type="SMART" id="SM00388">
    <property type="entry name" value="HisKA"/>
    <property type="match status" value="1"/>
</dbReference>
<evidence type="ECO:0000256" key="7">
    <source>
        <dbReference type="ARBA" id="ARBA00022777"/>
    </source>
</evidence>
<dbReference type="InterPro" id="IPR003661">
    <property type="entry name" value="HisK_dim/P_dom"/>
</dbReference>
<name>A0ABV9CN60_9ACTN</name>
<dbReference type="InterPro" id="IPR003594">
    <property type="entry name" value="HATPase_dom"/>
</dbReference>
<dbReference type="PROSITE" id="PS50885">
    <property type="entry name" value="HAMP"/>
    <property type="match status" value="1"/>
</dbReference>
<keyword evidence="14" id="KW-0547">Nucleotide-binding</keyword>
<evidence type="ECO:0000256" key="2">
    <source>
        <dbReference type="ARBA" id="ARBA00004236"/>
    </source>
</evidence>
<feature type="domain" description="Histidine kinase" evidence="12">
    <location>
        <begin position="444"/>
        <end position="658"/>
    </location>
</feature>
<dbReference type="SMART" id="SM00304">
    <property type="entry name" value="HAMP"/>
    <property type="match status" value="1"/>
</dbReference>
<accession>A0ABV9CN60</accession>
<evidence type="ECO:0000259" key="12">
    <source>
        <dbReference type="PROSITE" id="PS50109"/>
    </source>
</evidence>
<dbReference type="CDD" id="cd06225">
    <property type="entry name" value="HAMP"/>
    <property type="match status" value="1"/>
</dbReference>
<comment type="catalytic activity">
    <reaction evidence="1">
        <text>ATP + protein L-histidine = ADP + protein N-phospho-L-histidine.</text>
        <dbReference type="EC" id="2.7.13.3"/>
    </reaction>
</comment>
<dbReference type="RefSeq" id="WP_380845156.1">
    <property type="nucleotide sequence ID" value="NZ_JBHSFP010000022.1"/>
</dbReference>
<keyword evidence="14" id="KW-0067">ATP-binding</keyword>
<comment type="subcellular location">
    <subcellularLocation>
        <location evidence="2">Cell membrane</location>
    </subcellularLocation>
</comment>
<reference evidence="15" key="1">
    <citation type="journal article" date="2019" name="Int. J. Syst. Evol. Microbiol.">
        <title>The Global Catalogue of Microorganisms (GCM) 10K type strain sequencing project: providing services to taxonomists for standard genome sequencing and annotation.</title>
        <authorList>
            <consortium name="The Broad Institute Genomics Platform"/>
            <consortium name="The Broad Institute Genome Sequencing Center for Infectious Disease"/>
            <person name="Wu L."/>
            <person name="Ma J."/>
        </authorList>
    </citation>
    <scope>NUCLEOTIDE SEQUENCE [LARGE SCALE GENOMIC DNA]</scope>
    <source>
        <strain evidence="15">CGMCC 4.7132</strain>
    </source>
</reference>
<dbReference type="SUPFAM" id="SSF47384">
    <property type="entry name" value="Homodimeric domain of signal transducing histidine kinase"/>
    <property type="match status" value="1"/>
</dbReference>
<keyword evidence="15" id="KW-1185">Reference proteome</keyword>
<dbReference type="InterPro" id="IPR050736">
    <property type="entry name" value="Sensor_HK_Regulatory"/>
</dbReference>
<dbReference type="EC" id="2.7.13.3" evidence="3"/>
<dbReference type="Gene3D" id="6.10.340.10">
    <property type="match status" value="1"/>
</dbReference>
<dbReference type="InterPro" id="IPR036890">
    <property type="entry name" value="HATPase_C_sf"/>
</dbReference>
<evidence type="ECO:0000313" key="15">
    <source>
        <dbReference type="Proteomes" id="UP001596004"/>
    </source>
</evidence>
<dbReference type="InterPro" id="IPR004358">
    <property type="entry name" value="Sig_transdc_His_kin-like_C"/>
</dbReference>
<evidence type="ECO:0000256" key="8">
    <source>
        <dbReference type="ARBA" id="ARBA00022989"/>
    </source>
</evidence>
<feature type="transmembrane region" description="Helical" evidence="11">
    <location>
        <begin position="56"/>
        <end position="78"/>
    </location>
</feature>
<dbReference type="Proteomes" id="UP001596004">
    <property type="component" value="Unassembled WGS sequence"/>
</dbReference>
<evidence type="ECO:0000256" key="4">
    <source>
        <dbReference type="ARBA" id="ARBA00022553"/>
    </source>
</evidence>
<sequence length="658" mass="69571">MPEAPRGLRRTGGVTPETGRVTPEMGRVTPEAGRAAREAGRKTGRAAREVPLRRSLLVRLLAVSVLVSLCSIAATAWLTVRSTSVAIRQEQGQALADDTQVYDALLGYAAGHASWDGAGPTVARLAARVGRRITLTTEDRRTVLDSDRGPVTLPARPAAVIEPLAVDTALAAGASSGRIDPRAVGPFRLPAGERRRLRAAAEQRAICLRAVFGTPADIVYGPSGRPRVETHDVGLGLDSRCGSEALDTPTRTEAAALGRLTELVNTCLARHKAPQVRLGLDFTWTPLPGPVPQPSPRRVAAVTRAASEARVVSVPGEYVPGCIAASRREQLAPYVAPTALLFVSSRGAEASTIFDLSPANQARIAGVAALVLLLTVTVTALAGVRLVRPLRALTGAARRMEEGDVTARVAVTGGDEIGTLAAAFNAMSERRERLEELRKAMVSDVAHELRTPLSNIRGWLEATQDGIVDPDRALMSSLLEEALLLQHVIDDLRDLAEADAGELVLHKEPVDLAELLDQVATMHRGRARAAGVTLSTEVDGEPALVADPVRLRQAVGNLVSNAVRHTPAGGAVRLRARCADEQAVIEVADTGCGIAPQDLGRVFERFWRADRSRNRRTGGSGLGLAIVRKLAEAHGGSVTASSVLGEGSVFTLRLPTQG</sequence>
<dbReference type="Gene3D" id="1.10.287.130">
    <property type="match status" value="1"/>
</dbReference>
<feature type="region of interest" description="Disordered" evidence="10">
    <location>
        <begin position="1"/>
        <end position="45"/>
    </location>
</feature>
<dbReference type="SUPFAM" id="SSF55874">
    <property type="entry name" value="ATPase domain of HSP90 chaperone/DNA topoisomerase II/histidine kinase"/>
    <property type="match status" value="1"/>
</dbReference>
<dbReference type="GO" id="GO:0005524">
    <property type="term" value="F:ATP binding"/>
    <property type="evidence" value="ECO:0007669"/>
    <property type="project" value="UniProtKB-KW"/>
</dbReference>
<dbReference type="SUPFAM" id="SSF158472">
    <property type="entry name" value="HAMP domain-like"/>
    <property type="match status" value="1"/>
</dbReference>
<evidence type="ECO:0000259" key="13">
    <source>
        <dbReference type="PROSITE" id="PS50885"/>
    </source>
</evidence>
<evidence type="ECO:0000256" key="5">
    <source>
        <dbReference type="ARBA" id="ARBA00022679"/>
    </source>
</evidence>
<keyword evidence="5" id="KW-0808">Transferase</keyword>
<proteinExistence type="predicted"/>
<dbReference type="Pfam" id="PF00672">
    <property type="entry name" value="HAMP"/>
    <property type="match status" value="1"/>
</dbReference>
<gene>
    <name evidence="14" type="ORF">ACFO60_27225</name>
</gene>
<dbReference type="PANTHER" id="PTHR43711">
    <property type="entry name" value="TWO-COMPONENT HISTIDINE KINASE"/>
    <property type="match status" value="1"/>
</dbReference>
<dbReference type="EMBL" id="JBHSFP010000022">
    <property type="protein sequence ID" value="MFC4534466.1"/>
    <property type="molecule type" value="Genomic_DNA"/>
</dbReference>
<dbReference type="Gene3D" id="3.30.565.10">
    <property type="entry name" value="Histidine kinase-like ATPase, C-terminal domain"/>
    <property type="match status" value="1"/>
</dbReference>
<evidence type="ECO:0000256" key="9">
    <source>
        <dbReference type="ARBA" id="ARBA00023012"/>
    </source>
</evidence>
<dbReference type="SMART" id="SM00387">
    <property type="entry name" value="HATPase_c"/>
    <property type="match status" value="1"/>
</dbReference>
<dbReference type="CDD" id="cd00075">
    <property type="entry name" value="HATPase"/>
    <property type="match status" value="1"/>
</dbReference>
<dbReference type="InterPro" id="IPR005467">
    <property type="entry name" value="His_kinase_dom"/>
</dbReference>
<keyword evidence="7" id="KW-0418">Kinase</keyword>
<dbReference type="Pfam" id="PF02518">
    <property type="entry name" value="HATPase_c"/>
    <property type="match status" value="1"/>
</dbReference>
<comment type="caution">
    <text evidence="14">The sequence shown here is derived from an EMBL/GenBank/DDBJ whole genome shotgun (WGS) entry which is preliminary data.</text>
</comment>
<dbReference type="PANTHER" id="PTHR43711:SF1">
    <property type="entry name" value="HISTIDINE KINASE 1"/>
    <property type="match status" value="1"/>
</dbReference>
<keyword evidence="11" id="KW-0472">Membrane</keyword>
<evidence type="ECO:0000256" key="10">
    <source>
        <dbReference type="SAM" id="MobiDB-lite"/>
    </source>
</evidence>
<dbReference type="PRINTS" id="PR00344">
    <property type="entry name" value="BCTRLSENSOR"/>
</dbReference>
<protein>
    <recommendedName>
        <fullName evidence="3">histidine kinase</fullName>
        <ecNumber evidence="3">2.7.13.3</ecNumber>
    </recommendedName>
</protein>
<dbReference type="CDD" id="cd00082">
    <property type="entry name" value="HisKA"/>
    <property type="match status" value="1"/>
</dbReference>
<evidence type="ECO:0000256" key="11">
    <source>
        <dbReference type="SAM" id="Phobius"/>
    </source>
</evidence>
<dbReference type="InterPro" id="IPR003660">
    <property type="entry name" value="HAMP_dom"/>
</dbReference>
<keyword evidence="6 11" id="KW-0812">Transmembrane</keyword>
<evidence type="ECO:0000313" key="14">
    <source>
        <dbReference type="EMBL" id="MFC4534466.1"/>
    </source>
</evidence>
<evidence type="ECO:0000256" key="3">
    <source>
        <dbReference type="ARBA" id="ARBA00012438"/>
    </source>
</evidence>
<feature type="domain" description="HAMP" evidence="13">
    <location>
        <begin position="384"/>
        <end position="436"/>
    </location>
</feature>
<feature type="compositionally biased region" description="Basic and acidic residues" evidence="10">
    <location>
        <begin position="34"/>
        <end position="45"/>
    </location>
</feature>
<keyword evidence="9" id="KW-0902">Two-component regulatory system</keyword>
<keyword evidence="4" id="KW-0597">Phosphoprotein</keyword>
<dbReference type="InterPro" id="IPR036097">
    <property type="entry name" value="HisK_dim/P_sf"/>
</dbReference>
<dbReference type="PROSITE" id="PS50109">
    <property type="entry name" value="HIS_KIN"/>
    <property type="match status" value="1"/>
</dbReference>
<evidence type="ECO:0000256" key="1">
    <source>
        <dbReference type="ARBA" id="ARBA00000085"/>
    </source>
</evidence>
<evidence type="ECO:0000256" key="6">
    <source>
        <dbReference type="ARBA" id="ARBA00022692"/>
    </source>
</evidence>
<dbReference type="Pfam" id="PF00512">
    <property type="entry name" value="HisKA"/>
    <property type="match status" value="1"/>
</dbReference>
<organism evidence="14 15">
    <name type="scientific">Sphaerisporangium dianthi</name>
    <dbReference type="NCBI Taxonomy" id="1436120"/>
    <lineage>
        <taxon>Bacteria</taxon>
        <taxon>Bacillati</taxon>
        <taxon>Actinomycetota</taxon>
        <taxon>Actinomycetes</taxon>
        <taxon>Streptosporangiales</taxon>
        <taxon>Streptosporangiaceae</taxon>
        <taxon>Sphaerisporangium</taxon>
    </lineage>
</organism>
<keyword evidence="8 11" id="KW-1133">Transmembrane helix</keyword>